<dbReference type="Proteomes" id="UP000092482">
    <property type="component" value="Chromosome"/>
</dbReference>
<dbReference type="OrthoDB" id="3667437at2"/>
<dbReference type="RefSeq" id="WP_066635362.1">
    <property type="nucleotide sequence ID" value="NZ_CP014989.1"/>
</dbReference>
<keyword evidence="1" id="KW-0732">Signal</keyword>
<feature type="domain" description="Extensin-like C-terminal" evidence="2">
    <location>
        <begin position="124"/>
        <end position="197"/>
    </location>
</feature>
<accession>A0A1B1N8D3</accession>
<feature type="chain" id="PRO_5008527765" description="Extensin-like C-terminal domain-containing protein" evidence="1">
    <location>
        <begin position="38"/>
        <end position="279"/>
    </location>
</feature>
<evidence type="ECO:0000256" key="1">
    <source>
        <dbReference type="SAM" id="SignalP"/>
    </source>
</evidence>
<name>A0A1B1N8D3_9MICO</name>
<feature type="signal peptide" evidence="1">
    <location>
        <begin position="1"/>
        <end position="37"/>
    </location>
</feature>
<protein>
    <recommendedName>
        <fullName evidence="2">Extensin-like C-terminal domain-containing protein</fullName>
    </recommendedName>
</protein>
<dbReference type="InterPro" id="IPR006311">
    <property type="entry name" value="TAT_signal"/>
</dbReference>
<gene>
    <name evidence="3" type="ORF">SGUI_0283</name>
</gene>
<dbReference type="PROSITE" id="PS51318">
    <property type="entry name" value="TAT"/>
    <property type="match status" value="1"/>
</dbReference>
<dbReference type="AlphaFoldDB" id="A0A1B1N8D3"/>
<sequence length="279" mass="30338">MGHHVEHDLRSPSRRTLLGAAGVAGASLLAPAGLAHAAPEEVLAPPPGHAPSRQTAQALALQTFQRINGVEVYYGKQTSPLRNWSCTAGFYDRLQAWMRTLSNWSAQAGHGAVRSIGSAGFYVNKSGQHGAGTAMDLSIVRWAGGRTSNMFDGDHASGNRTRRRRYFAVEATLRSHFRYVLDGNYNAAHRNHFHADFGGLPNRRLLHGSRSDTVFMQAVCNNFLGSGIAVDGAWGSNTQREVTMLKNRLGVSGDLQRDRGKVNQLLKGIALHGFRDQAI</sequence>
<dbReference type="Pfam" id="PF06904">
    <property type="entry name" value="Extensin-like_C"/>
    <property type="match status" value="1"/>
</dbReference>
<organism evidence="3 4">
    <name type="scientific">Serinicoccus hydrothermalis</name>
    <dbReference type="NCBI Taxonomy" id="1758689"/>
    <lineage>
        <taxon>Bacteria</taxon>
        <taxon>Bacillati</taxon>
        <taxon>Actinomycetota</taxon>
        <taxon>Actinomycetes</taxon>
        <taxon>Micrococcales</taxon>
        <taxon>Ornithinimicrobiaceae</taxon>
        <taxon>Serinicoccus</taxon>
    </lineage>
</organism>
<dbReference type="InterPro" id="IPR009683">
    <property type="entry name" value="Extensin-like_C"/>
</dbReference>
<dbReference type="KEGG" id="serj:SGUI_0283"/>
<evidence type="ECO:0000313" key="3">
    <source>
        <dbReference type="EMBL" id="ANS77679.1"/>
    </source>
</evidence>
<keyword evidence="4" id="KW-1185">Reference proteome</keyword>
<evidence type="ECO:0000259" key="2">
    <source>
        <dbReference type="Pfam" id="PF06904"/>
    </source>
</evidence>
<evidence type="ECO:0000313" key="4">
    <source>
        <dbReference type="Proteomes" id="UP000092482"/>
    </source>
</evidence>
<dbReference type="EMBL" id="CP014989">
    <property type="protein sequence ID" value="ANS77679.1"/>
    <property type="molecule type" value="Genomic_DNA"/>
</dbReference>
<reference evidence="3 4" key="1">
    <citation type="submission" date="2016-03" db="EMBL/GenBank/DDBJ databases">
        <title>Shallow-sea hydrothermal system.</title>
        <authorList>
            <person name="Tang K."/>
        </authorList>
    </citation>
    <scope>NUCLEOTIDE SEQUENCE [LARGE SCALE GENOMIC DNA]</scope>
    <source>
        <strain evidence="3 4">JLT9</strain>
    </source>
</reference>
<proteinExistence type="predicted"/>